<keyword evidence="5 8" id="KW-0378">Hydrolase</keyword>
<dbReference type="GO" id="GO:0005975">
    <property type="term" value="P:carbohydrate metabolic process"/>
    <property type="evidence" value="ECO:0007669"/>
    <property type="project" value="InterPro"/>
</dbReference>
<evidence type="ECO:0000313" key="10">
    <source>
        <dbReference type="Proteomes" id="UP000298416"/>
    </source>
</evidence>
<evidence type="ECO:0000256" key="5">
    <source>
        <dbReference type="ARBA" id="ARBA00022801"/>
    </source>
</evidence>
<evidence type="ECO:0000256" key="6">
    <source>
        <dbReference type="ARBA" id="ARBA00023295"/>
    </source>
</evidence>
<comment type="caution">
    <text evidence="9">The sequence shown here is derived from an EMBL/GenBank/DDBJ whole genome shotgun (WGS) entry which is preliminary data.</text>
</comment>
<comment type="subcellular location">
    <subcellularLocation>
        <location evidence="1">Secreted</location>
        <location evidence="1">Cell wall</location>
    </subcellularLocation>
</comment>
<protein>
    <recommendedName>
        <fullName evidence="11">Polygalacturonase</fullName>
    </recommendedName>
</protein>
<keyword evidence="6 8" id="KW-0326">Glycosidase</keyword>
<sequence length="129" mass="14218">MAICPRHLNNYRSQIHQLDMANVSNPIIFDQQYCPYNLCSLDKASLIQISKVKIDNIKGTSFSQDVLIFACSTTKPCQDVQIGNIDLKFTGDPTLGGATTKCQNVKYVSTGKQNPPLFAKSSAPKPLPR</sequence>
<dbReference type="Gene3D" id="2.160.20.10">
    <property type="entry name" value="Single-stranded right-handed beta-helix, Pectin lyase-like"/>
    <property type="match status" value="1"/>
</dbReference>
<dbReference type="PANTHER" id="PTHR31375">
    <property type="match status" value="1"/>
</dbReference>
<dbReference type="EMBL" id="PNBA02000007">
    <property type="protein sequence ID" value="KAG6419655.1"/>
    <property type="molecule type" value="Genomic_DNA"/>
</dbReference>
<evidence type="ECO:0000256" key="2">
    <source>
        <dbReference type="ARBA" id="ARBA00008834"/>
    </source>
</evidence>
<dbReference type="AlphaFoldDB" id="A0A8X8XSD3"/>
<keyword evidence="10" id="KW-1185">Reference proteome</keyword>
<organism evidence="9">
    <name type="scientific">Salvia splendens</name>
    <name type="common">Scarlet sage</name>
    <dbReference type="NCBI Taxonomy" id="180675"/>
    <lineage>
        <taxon>Eukaryota</taxon>
        <taxon>Viridiplantae</taxon>
        <taxon>Streptophyta</taxon>
        <taxon>Embryophyta</taxon>
        <taxon>Tracheophyta</taxon>
        <taxon>Spermatophyta</taxon>
        <taxon>Magnoliopsida</taxon>
        <taxon>eudicotyledons</taxon>
        <taxon>Gunneridae</taxon>
        <taxon>Pentapetalae</taxon>
        <taxon>asterids</taxon>
        <taxon>lamiids</taxon>
        <taxon>Lamiales</taxon>
        <taxon>Lamiaceae</taxon>
        <taxon>Nepetoideae</taxon>
        <taxon>Mentheae</taxon>
        <taxon>Salviinae</taxon>
        <taxon>Salvia</taxon>
        <taxon>Salvia subgen. Calosphace</taxon>
        <taxon>core Calosphace</taxon>
    </lineage>
</organism>
<evidence type="ECO:0000256" key="3">
    <source>
        <dbReference type="ARBA" id="ARBA00022512"/>
    </source>
</evidence>
<evidence type="ECO:0000256" key="1">
    <source>
        <dbReference type="ARBA" id="ARBA00004191"/>
    </source>
</evidence>
<dbReference type="InterPro" id="IPR011050">
    <property type="entry name" value="Pectin_lyase_fold/virulence"/>
</dbReference>
<gene>
    <name evidence="9" type="ORF">SASPL_121877</name>
</gene>
<dbReference type="Pfam" id="PF00295">
    <property type="entry name" value="Glyco_hydro_28"/>
    <property type="match status" value="1"/>
</dbReference>
<proteinExistence type="inferred from homology"/>
<keyword evidence="7" id="KW-0961">Cell wall biogenesis/degradation</keyword>
<evidence type="ECO:0000256" key="8">
    <source>
        <dbReference type="RuleBase" id="RU361169"/>
    </source>
</evidence>
<accession>A0A8X8XSD3</accession>
<dbReference type="GO" id="GO:0004650">
    <property type="term" value="F:polygalacturonase activity"/>
    <property type="evidence" value="ECO:0007669"/>
    <property type="project" value="InterPro"/>
</dbReference>
<dbReference type="Proteomes" id="UP000298416">
    <property type="component" value="Unassembled WGS sequence"/>
</dbReference>
<comment type="similarity">
    <text evidence="2 8">Belongs to the glycosyl hydrolase 28 family.</text>
</comment>
<evidence type="ECO:0008006" key="11">
    <source>
        <dbReference type="Google" id="ProtNLM"/>
    </source>
</evidence>
<keyword evidence="3" id="KW-0134">Cell wall</keyword>
<dbReference type="InterPro" id="IPR012334">
    <property type="entry name" value="Pectin_lyas_fold"/>
</dbReference>
<name>A0A8X8XSD3_SALSN</name>
<dbReference type="GO" id="GO:0071555">
    <property type="term" value="P:cell wall organization"/>
    <property type="evidence" value="ECO:0007669"/>
    <property type="project" value="UniProtKB-KW"/>
</dbReference>
<dbReference type="SUPFAM" id="SSF51126">
    <property type="entry name" value="Pectin lyase-like"/>
    <property type="match status" value="1"/>
</dbReference>
<evidence type="ECO:0000256" key="4">
    <source>
        <dbReference type="ARBA" id="ARBA00022525"/>
    </source>
</evidence>
<dbReference type="InterPro" id="IPR000743">
    <property type="entry name" value="Glyco_hydro_28"/>
</dbReference>
<reference evidence="9" key="2">
    <citation type="submission" date="2020-08" db="EMBL/GenBank/DDBJ databases">
        <title>Plant Genome Project.</title>
        <authorList>
            <person name="Zhang R.-G."/>
        </authorList>
    </citation>
    <scope>NUCLEOTIDE SEQUENCE</scope>
    <source>
        <strain evidence="9">Huo1</strain>
        <tissue evidence="9">Leaf</tissue>
    </source>
</reference>
<evidence type="ECO:0000256" key="7">
    <source>
        <dbReference type="ARBA" id="ARBA00023316"/>
    </source>
</evidence>
<reference evidence="9" key="1">
    <citation type="submission" date="2018-01" db="EMBL/GenBank/DDBJ databases">
        <authorList>
            <person name="Mao J.F."/>
        </authorList>
    </citation>
    <scope>NUCLEOTIDE SEQUENCE</scope>
    <source>
        <strain evidence="9">Huo1</strain>
        <tissue evidence="9">Leaf</tissue>
    </source>
</reference>
<evidence type="ECO:0000313" key="9">
    <source>
        <dbReference type="EMBL" id="KAG6419655.1"/>
    </source>
</evidence>
<keyword evidence="4" id="KW-0964">Secreted</keyword>